<comment type="subunit">
    <text evidence="1">Self-associates forming complexes of several hundred monomers.</text>
</comment>
<evidence type="ECO:0000256" key="6">
    <source>
        <dbReference type="SAM" id="Coils"/>
    </source>
</evidence>
<evidence type="ECO:0000256" key="1">
    <source>
        <dbReference type="ARBA" id="ARBA00011764"/>
    </source>
</evidence>
<evidence type="ECO:0000256" key="4">
    <source>
        <dbReference type="ARBA" id="ARBA00023163"/>
    </source>
</evidence>
<sequence>MEVAIKGRSFNFSTKEMLLLVEIVKKYKHIVECKKTDGTTWREKDDCAETFRQKKSVKPKYEDMKKNLKKKLSKNKAETFKTGGGTSKIQKLTSAEEILLSFLPSSIQKLPSVYDCDKHNDNQIDSENVNTELYTAFHDNEFQTDVEQSEWIYEVLDSDNNEVKKLKKKILSETNTLSAKQSQKTKDLLKKKISKELKVQNISKQIEKNNIVQLATAKEEFVQLQKTPLELDTRIKEEHNDTQKEILKTELEISREKLKLIKLDVQLKELEIQIKKQQLTIRLT</sequence>
<reference evidence="8 9" key="1">
    <citation type="submission" date="2023-03" db="EMBL/GenBank/DDBJ databases">
        <title>High recombination rates correlate with genetic variation in Cardiocondyla obscurior ants.</title>
        <authorList>
            <person name="Errbii M."/>
        </authorList>
    </citation>
    <scope>NUCLEOTIDE SEQUENCE [LARGE SCALE GENOMIC DNA]</scope>
    <source>
        <strain evidence="8">Alpha-2009</strain>
        <tissue evidence="8">Whole body</tissue>
    </source>
</reference>
<feature type="domain" description="Myb/SANT-like DNA-binding" evidence="7">
    <location>
        <begin position="8"/>
        <end position="73"/>
    </location>
</feature>
<name>A0AAW2F772_9HYME</name>
<feature type="coiled-coil region" evidence="6">
    <location>
        <begin position="253"/>
        <end position="280"/>
    </location>
</feature>
<evidence type="ECO:0000256" key="2">
    <source>
        <dbReference type="ARBA" id="ARBA00016807"/>
    </source>
</evidence>
<dbReference type="InterPro" id="IPR028002">
    <property type="entry name" value="Myb_DNA-bind_5"/>
</dbReference>
<keyword evidence="3" id="KW-0805">Transcription regulation</keyword>
<gene>
    <name evidence="8" type="ORF">PUN28_014017</name>
</gene>
<accession>A0AAW2F772</accession>
<organism evidence="8 9">
    <name type="scientific">Cardiocondyla obscurior</name>
    <dbReference type="NCBI Taxonomy" id="286306"/>
    <lineage>
        <taxon>Eukaryota</taxon>
        <taxon>Metazoa</taxon>
        <taxon>Ecdysozoa</taxon>
        <taxon>Arthropoda</taxon>
        <taxon>Hexapoda</taxon>
        <taxon>Insecta</taxon>
        <taxon>Pterygota</taxon>
        <taxon>Neoptera</taxon>
        <taxon>Endopterygota</taxon>
        <taxon>Hymenoptera</taxon>
        <taxon>Apocrita</taxon>
        <taxon>Aculeata</taxon>
        <taxon>Formicoidea</taxon>
        <taxon>Formicidae</taxon>
        <taxon>Myrmicinae</taxon>
        <taxon>Cardiocondyla</taxon>
    </lineage>
</organism>
<keyword evidence="6" id="KW-0175">Coiled coil</keyword>
<evidence type="ECO:0000313" key="9">
    <source>
        <dbReference type="Proteomes" id="UP001430953"/>
    </source>
</evidence>
<keyword evidence="9" id="KW-1185">Reference proteome</keyword>
<comment type="function">
    <text evidence="5">Involved in transvection phenomena (= synapsis-dependent gene expression), where the synaptic pairing of chromosomes carrying genes with which zeste interacts influences the expression of these genes. Zeste binds to DNA and stimulates transcription from a nearby promoter.</text>
</comment>
<evidence type="ECO:0000256" key="3">
    <source>
        <dbReference type="ARBA" id="ARBA00023015"/>
    </source>
</evidence>
<protein>
    <recommendedName>
        <fullName evidence="2">Regulatory protein zeste</fullName>
    </recommendedName>
</protein>
<dbReference type="Proteomes" id="UP001430953">
    <property type="component" value="Unassembled WGS sequence"/>
</dbReference>
<evidence type="ECO:0000259" key="7">
    <source>
        <dbReference type="Pfam" id="PF13873"/>
    </source>
</evidence>
<keyword evidence="4" id="KW-0804">Transcription</keyword>
<proteinExistence type="predicted"/>
<evidence type="ECO:0000256" key="5">
    <source>
        <dbReference type="ARBA" id="ARBA00025466"/>
    </source>
</evidence>
<comment type="caution">
    <text evidence="8">The sequence shown here is derived from an EMBL/GenBank/DDBJ whole genome shotgun (WGS) entry which is preliminary data.</text>
</comment>
<dbReference type="AlphaFoldDB" id="A0AAW2F772"/>
<dbReference type="EMBL" id="JADYXP020000014">
    <property type="protein sequence ID" value="KAL0110764.1"/>
    <property type="molecule type" value="Genomic_DNA"/>
</dbReference>
<evidence type="ECO:0000313" key="8">
    <source>
        <dbReference type="EMBL" id="KAL0110764.1"/>
    </source>
</evidence>
<dbReference type="Pfam" id="PF13873">
    <property type="entry name" value="Myb_DNA-bind_5"/>
    <property type="match status" value="1"/>
</dbReference>